<protein>
    <submittedName>
        <fullName evidence="1">Uncharacterized protein</fullName>
    </submittedName>
</protein>
<dbReference type="EMBL" id="KL198158">
    <property type="protein sequence ID" value="KDQ06070.1"/>
    <property type="molecule type" value="Genomic_DNA"/>
</dbReference>
<evidence type="ECO:0000313" key="1">
    <source>
        <dbReference type="EMBL" id="KDQ06070.1"/>
    </source>
</evidence>
<feature type="non-terminal residue" evidence="1">
    <location>
        <position position="1"/>
    </location>
</feature>
<dbReference type="InParanoid" id="A0A067LUY3"/>
<proteinExistence type="predicted"/>
<name>A0A067LUY3_BOTB1</name>
<dbReference type="HOGENOM" id="CLU_204927_0_0_1"/>
<dbReference type="Proteomes" id="UP000027195">
    <property type="component" value="Unassembled WGS sequence"/>
</dbReference>
<accession>A0A067LUY3</accession>
<keyword evidence="2" id="KW-1185">Reference proteome</keyword>
<reference evidence="2" key="1">
    <citation type="journal article" date="2014" name="Proc. Natl. Acad. Sci. U.S.A.">
        <title>Extensive sampling of basidiomycete genomes demonstrates inadequacy of the white-rot/brown-rot paradigm for wood decay fungi.</title>
        <authorList>
            <person name="Riley R."/>
            <person name="Salamov A.A."/>
            <person name="Brown D.W."/>
            <person name="Nagy L.G."/>
            <person name="Floudas D."/>
            <person name="Held B.W."/>
            <person name="Levasseur A."/>
            <person name="Lombard V."/>
            <person name="Morin E."/>
            <person name="Otillar R."/>
            <person name="Lindquist E.A."/>
            <person name="Sun H."/>
            <person name="LaButti K.M."/>
            <person name="Schmutz J."/>
            <person name="Jabbour D."/>
            <person name="Luo H."/>
            <person name="Baker S.E."/>
            <person name="Pisabarro A.G."/>
            <person name="Walton J.D."/>
            <person name="Blanchette R.A."/>
            <person name="Henrissat B."/>
            <person name="Martin F."/>
            <person name="Cullen D."/>
            <person name="Hibbett D.S."/>
            <person name="Grigoriev I.V."/>
        </authorList>
    </citation>
    <scope>NUCLEOTIDE SEQUENCE [LARGE SCALE GENOMIC DNA]</scope>
    <source>
        <strain evidence="2">FD-172 SS1</strain>
    </source>
</reference>
<sequence length="50" mass="5589">CGVYLTKSRHGATRVKSQNCPFWYNFGYSVASKLTRSPPCTNVPAECLFC</sequence>
<organism evidence="1 2">
    <name type="scientific">Botryobasidium botryosum (strain FD-172 SS1)</name>
    <dbReference type="NCBI Taxonomy" id="930990"/>
    <lineage>
        <taxon>Eukaryota</taxon>
        <taxon>Fungi</taxon>
        <taxon>Dikarya</taxon>
        <taxon>Basidiomycota</taxon>
        <taxon>Agaricomycotina</taxon>
        <taxon>Agaricomycetes</taxon>
        <taxon>Cantharellales</taxon>
        <taxon>Botryobasidiaceae</taxon>
        <taxon>Botryobasidium</taxon>
    </lineage>
</organism>
<feature type="non-terminal residue" evidence="1">
    <location>
        <position position="50"/>
    </location>
</feature>
<gene>
    <name evidence="1" type="ORF">BOTBODRAFT_81198</name>
</gene>
<evidence type="ECO:0000313" key="2">
    <source>
        <dbReference type="Proteomes" id="UP000027195"/>
    </source>
</evidence>
<dbReference type="AlphaFoldDB" id="A0A067LUY3"/>